<protein>
    <submittedName>
        <fullName evidence="2">AMP-binding protein</fullName>
    </submittedName>
</protein>
<dbReference type="AlphaFoldDB" id="A0A5C7ATA4"/>
<dbReference type="Proteomes" id="UP000321734">
    <property type="component" value="Unassembled WGS sequence"/>
</dbReference>
<proteinExistence type="predicted"/>
<reference evidence="2 3" key="1">
    <citation type="submission" date="2019-08" db="EMBL/GenBank/DDBJ databases">
        <title>Genome sequence of Gelidibacter salicanalis IC162T.</title>
        <authorList>
            <person name="Bowman J.P."/>
        </authorList>
    </citation>
    <scope>NUCLEOTIDE SEQUENCE [LARGE SCALE GENOMIC DNA]</scope>
    <source>
        <strain evidence="2 3">IC162</strain>
    </source>
</reference>
<dbReference type="EMBL" id="VORX01000001">
    <property type="protein sequence ID" value="TXE10859.1"/>
    <property type="molecule type" value="Genomic_DNA"/>
</dbReference>
<comment type="caution">
    <text evidence="2">The sequence shown here is derived from an EMBL/GenBank/DDBJ whole genome shotgun (WGS) entry which is preliminary data.</text>
</comment>
<evidence type="ECO:0000259" key="1">
    <source>
        <dbReference type="Pfam" id="PF00501"/>
    </source>
</evidence>
<keyword evidence="3" id="KW-1185">Reference proteome</keyword>
<dbReference type="InterPro" id="IPR042099">
    <property type="entry name" value="ANL_N_sf"/>
</dbReference>
<dbReference type="InterPro" id="IPR000873">
    <property type="entry name" value="AMP-dep_synth/lig_dom"/>
</dbReference>
<dbReference type="RefSeq" id="WP_146889640.1">
    <property type="nucleotide sequence ID" value="NZ_VORX01000001.1"/>
</dbReference>
<evidence type="ECO:0000313" key="2">
    <source>
        <dbReference type="EMBL" id="TXE10859.1"/>
    </source>
</evidence>
<organism evidence="2 3">
    <name type="scientific">Gelidibacter salicanalis</name>
    <dbReference type="NCBI Taxonomy" id="291193"/>
    <lineage>
        <taxon>Bacteria</taxon>
        <taxon>Pseudomonadati</taxon>
        <taxon>Bacteroidota</taxon>
        <taxon>Flavobacteriia</taxon>
        <taxon>Flavobacteriales</taxon>
        <taxon>Flavobacteriaceae</taxon>
        <taxon>Gelidibacter</taxon>
    </lineage>
</organism>
<gene>
    <name evidence="2" type="ORF">ES711_02860</name>
</gene>
<dbReference type="SUPFAM" id="SSF56801">
    <property type="entry name" value="Acetyl-CoA synthetase-like"/>
    <property type="match status" value="1"/>
</dbReference>
<feature type="domain" description="AMP-dependent synthetase/ligase" evidence="1">
    <location>
        <begin position="60"/>
        <end position="206"/>
    </location>
</feature>
<dbReference type="GO" id="GO:0031956">
    <property type="term" value="F:medium-chain fatty acid-CoA ligase activity"/>
    <property type="evidence" value="ECO:0007669"/>
    <property type="project" value="TreeGrafter"/>
</dbReference>
<dbReference type="Gene3D" id="3.40.50.12780">
    <property type="entry name" value="N-terminal domain of ligase-like"/>
    <property type="match status" value="1"/>
</dbReference>
<dbReference type="OrthoDB" id="8870348at2"/>
<name>A0A5C7ATA4_9FLAO</name>
<dbReference type="PANTHER" id="PTHR43201:SF32">
    <property type="entry name" value="2-SUCCINYLBENZOATE--COA LIGASE, CHLOROPLASTIC_PEROXISOMAL"/>
    <property type="match status" value="1"/>
</dbReference>
<dbReference type="GO" id="GO:0006631">
    <property type="term" value="P:fatty acid metabolic process"/>
    <property type="evidence" value="ECO:0007669"/>
    <property type="project" value="TreeGrafter"/>
</dbReference>
<dbReference type="Pfam" id="PF00501">
    <property type="entry name" value="AMP-binding"/>
    <property type="match status" value="1"/>
</dbReference>
<dbReference type="PANTHER" id="PTHR43201">
    <property type="entry name" value="ACYL-COA SYNTHETASE"/>
    <property type="match status" value="1"/>
</dbReference>
<evidence type="ECO:0000313" key="3">
    <source>
        <dbReference type="Proteomes" id="UP000321734"/>
    </source>
</evidence>
<dbReference type="InterPro" id="IPR045851">
    <property type="entry name" value="AMP-bd_C_sf"/>
</dbReference>
<dbReference type="Gene3D" id="3.30.300.30">
    <property type="match status" value="1"/>
</dbReference>
<accession>A0A5C7ATA4</accession>
<sequence>MTPTYDKIHFKFKLNGNSYDIEDLKEVAYSLVKEGAPYEKVMGDFLMDWLDTKDHINVRTSGSTGQPKLMKVSKQAMVNSAIATGNYFNMEPGQKALLCLPTHYIAGKMMLVRAMVLGLELDFVDPSSQPVFDYGQVYDFSAMIPLQLKNTVDYIYNIKTLIIGGASIAQPLEDAIQGLDTKIYATYGMTETVSHVAVKAMNGEHKMKYFTVFPEVTISQDDRGCLIIDAPKVASERLVTNDVVKLHSDTEFELIGRLDNSINSGGVKLFPEQIEAKLASKIKERFIIASKPDETLGEKLILVLEGETNTIDKTVFEGLEKFEIPKEIYATPKFKETATGKIQRKGTLKLLGKDIVK</sequence>